<sequence length="186" mass="20970">MMTVFIGTRCLRETAIGRVDVTVTVTSYLKCLKETAPFPLYIFVGGDLLHFQTFLLRLPLRDRLLNTGAREQGLKVVAPVMGCTALAGGNCLPLCIPRVLIELRELLSAYMRYVKAKHESIDSKLLPGYKGHVIAERLGLFPYICPIYKHTDLDITGGVNEVKVLPKEVKNRFKLNLLDMHTRMPR</sequence>
<comment type="caution">
    <text evidence="1">The sequence shown here is derived from an EMBL/GenBank/DDBJ whole genome shotgun (WGS) entry which is preliminary data.</text>
</comment>
<dbReference type="EMBL" id="SZYD01000014">
    <property type="protein sequence ID" value="KAD4178480.1"/>
    <property type="molecule type" value="Genomic_DNA"/>
</dbReference>
<keyword evidence="2" id="KW-1185">Reference proteome</keyword>
<protein>
    <submittedName>
        <fullName evidence="1">Uncharacterized protein</fullName>
    </submittedName>
</protein>
<dbReference type="Proteomes" id="UP000326396">
    <property type="component" value="Linkage Group LG4"/>
</dbReference>
<proteinExistence type="predicted"/>
<evidence type="ECO:0000313" key="2">
    <source>
        <dbReference type="Proteomes" id="UP000326396"/>
    </source>
</evidence>
<accession>A0A5N6MWT4</accession>
<reference evidence="1 2" key="1">
    <citation type="submission" date="2019-05" db="EMBL/GenBank/DDBJ databases">
        <title>Mikania micrantha, genome provides insights into the molecular mechanism of rapid growth.</title>
        <authorList>
            <person name="Liu B."/>
        </authorList>
    </citation>
    <scope>NUCLEOTIDE SEQUENCE [LARGE SCALE GENOMIC DNA]</scope>
    <source>
        <strain evidence="1">NLD-2019</strain>
        <tissue evidence="1">Leaf</tissue>
    </source>
</reference>
<name>A0A5N6MWT4_9ASTR</name>
<gene>
    <name evidence="1" type="ORF">E3N88_27071</name>
</gene>
<evidence type="ECO:0000313" key="1">
    <source>
        <dbReference type="EMBL" id="KAD4178480.1"/>
    </source>
</evidence>
<organism evidence="1 2">
    <name type="scientific">Mikania micrantha</name>
    <name type="common">bitter vine</name>
    <dbReference type="NCBI Taxonomy" id="192012"/>
    <lineage>
        <taxon>Eukaryota</taxon>
        <taxon>Viridiplantae</taxon>
        <taxon>Streptophyta</taxon>
        <taxon>Embryophyta</taxon>
        <taxon>Tracheophyta</taxon>
        <taxon>Spermatophyta</taxon>
        <taxon>Magnoliopsida</taxon>
        <taxon>eudicotyledons</taxon>
        <taxon>Gunneridae</taxon>
        <taxon>Pentapetalae</taxon>
        <taxon>asterids</taxon>
        <taxon>campanulids</taxon>
        <taxon>Asterales</taxon>
        <taxon>Asteraceae</taxon>
        <taxon>Asteroideae</taxon>
        <taxon>Heliantheae alliance</taxon>
        <taxon>Eupatorieae</taxon>
        <taxon>Mikania</taxon>
    </lineage>
</organism>
<dbReference type="AlphaFoldDB" id="A0A5N6MWT4"/>